<evidence type="ECO:0000256" key="14">
    <source>
        <dbReference type="ARBA" id="ARBA00025228"/>
    </source>
</evidence>
<evidence type="ECO:0000256" key="19">
    <source>
        <dbReference type="HAMAP-Rule" id="MF_00719"/>
    </source>
</evidence>
<comment type="pathway">
    <text evidence="3 19">Cofactor biosynthesis; adenosylcobalamin biosynthesis; adenosylcobalamin from cob(II)yrinate a,c-diamide: step 7/7.</text>
</comment>
<evidence type="ECO:0000313" key="21">
    <source>
        <dbReference type="Proteomes" id="UP000001916"/>
    </source>
</evidence>
<feature type="transmembrane region" description="Helical" evidence="19">
    <location>
        <begin position="58"/>
        <end position="77"/>
    </location>
</feature>
<evidence type="ECO:0000256" key="9">
    <source>
        <dbReference type="ARBA" id="ARBA00022679"/>
    </source>
</evidence>
<accession>D7BJ61</accession>
<feature type="transmembrane region" description="Helical" evidence="19">
    <location>
        <begin position="97"/>
        <end position="119"/>
    </location>
</feature>
<dbReference type="GO" id="GO:0051073">
    <property type="term" value="F:adenosylcobinamide-GDP ribazoletransferase activity"/>
    <property type="evidence" value="ECO:0007669"/>
    <property type="project" value="UniProtKB-UniRule"/>
</dbReference>
<evidence type="ECO:0000256" key="10">
    <source>
        <dbReference type="ARBA" id="ARBA00022692"/>
    </source>
</evidence>
<dbReference type="PANTHER" id="PTHR34148:SF1">
    <property type="entry name" value="ADENOSYLCOBINAMIDE-GDP RIBAZOLETRANSFERASE"/>
    <property type="match status" value="1"/>
</dbReference>
<evidence type="ECO:0000256" key="6">
    <source>
        <dbReference type="ARBA" id="ARBA00015850"/>
    </source>
</evidence>
<dbReference type="RefSeq" id="WP_013159729.1">
    <property type="nucleotide sequence ID" value="NC_014213.1"/>
</dbReference>
<dbReference type="OrthoDB" id="9794626at2"/>
<keyword evidence="9 19" id="KW-0808">Transferase</keyword>
<comment type="cofactor">
    <cofactor evidence="1 19">
        <name>Mg(2+)</name>
        <dbReference type="ChEBI" id="CHEBI:18420"/>
    </cofactor>
</comment>
<dbReference type="GO" id="GO:0009236">
    <property type="term" value="P:cobalamin biosynthetic process"/>
    <property type="evidence" value="ECO:0007669"/>
    <property type="project" value="UniProtKB-UniRule"/>
</dbReference>
<keyword evidence="21" id="KW-1185">Reference proteome</keyword>
<keyword evidence="13 19" id="KW-0472">Membrane</keyword>
<evidence type="ECO:0000256" key="16">
    <source>
        <dbReference type="ARBA" id="ARBA00032853"/>
    </source>
</evidence>
<keyword evidence="19" id="KW-0997">Cell inner membrane</keyword>
<feature type="transmembrane region" description="Helical" evidence="19">
    <location>
        <begin position="131"/>
        <end position="151"/>
    </location>
</feature>
<proteinExistence type="inferred from homology"/>
<keyword evidence="10 19" id="KW-0812">Transmembrane</keyword>
<keyword evidence="12 19" id="KW-1133">Transmembrane helix</keyword>
<sequence>MRPFWLALGFLTTFPVPRLGPVLPGEMRSASAFYPVAGYCLGGVLALAAWLTQALPEGLQGALLLALWLGLTGMLHLDGLLDSADALLAMKPPPERLKILSDLHLGSFAFGVGFVHLLLKWQLLASGPSPWLLLCLPAVVRFALLVPMNLYPAARPEGLGAGSREGRIGLALLFALPAMVLFPWQALAVLLAMLLLARWAARRLGGGLSGDVYGALVEIGESVGLLVGVWLRMH</sequence>
<evidence type="ECO:0000256" key="18">
    <source>
        <dbReference type="ARBA" id="ARBA00049504"/>
    </source>
</evidence>
<dbReference type="EC" id="2.7.8.26" evidence="5 19"/>
<organism evidence="20 21">
    <name type="scientific">Allomeiothermus silvanus (strain ATCC 700542 / DSM 9946 / NBRC 106475 / NCIMB 13440 / VI-R2)</name>
    <name type="common">Thermus silvanus</name>
    <dbReference type="NCBI Taxonomy" id="526227"/>
    <lineage>
        <taxon>Bacteria</taxon>
        <taxon>Thermotogati</taxon>
        <taxon>Deinococcota</taxon>
        <taxon>Deinococci</taxon>
        <taxon>Thermales</taxon>
        <taxon>Thermaceae</taxon>
        <taxon>Allomeiothermus</taxon>
    </lineage>
</organism>
<dbReference type="HAMAP" id="MF_00719">
    <property type="entry name" value="CobS"/>
    <property type="match status" value="1"/>
</dbReference>
<evidence type="ECO:0000256" key="15">
    <source>
        <dbReference type="ARBA" id="ARBA00032605"/>
    </source>
</evidence>
<comment type="similarity">
    <text evidence="4 19">Belongs to the CobS family.</text>
</comment>
<evidence type="ECO:0000256" key="2">
    <source>
        <dbReference type="ARBA" id="ARBA00004651"/>
    </source>
</evidence>
<evidence type="ECO:0000256" key="7">
    <source>
        <dbReference type="ARBA" id="ARBA00022475"/>
    </source>
</evidence>
<evidence type="ECO:0000256" key="4">
    <source>
        <dbReference type="ARBA" id="ARBA00010561"/>
    </source>
</evidence>
<dbReference type="GO" id="GO:0008818">
    <property type="term" value="F:cobalamin 5'-phosphate synthase activity"/>
    <property type="evidence" value="ECO:0007669"/>
    <property type="project" value="UniProtKB-UniRule"/>
</dbReference>
<reference evidence="20 21" key="1">
    <citation type="journal article" date="2010" name="Stand. Genomic Sci.">
        <title>Complete genome sequence of Meiothermus silvanus type strain (VI-R2).</title>
        <authorList>
            <person name="Sikorski J."/>
            <person name="Tindall B.J."/>
            <person name="Lowry S."/>
            <person name="Lucas S."/>
            <person name="Nolan M."/>
            <person name="Copeland A."/>
            <person name="Glavina Del Rio T."/>
            <person name="Tice H."/>
            <person name="Cheng J.F."/>
            <person name="Han C."/>
            <person name="Pitluck S."/>
            <person name="Liolios K."/>
            <person name="Ivanova N."/>
            <person name="Mavromatis K."/>
            <person name="Mikhailova N."/>
            <person name="Pati A."/>
            <person name="Goodwin L."/>
            <person name="Chen A."/>
            <person name="Palaniappan K."/>
            <person name="Land M."/>
            <person name="Hauser L."/>
            <person name="Chang Y.J."/>
            <person name="Jeffries C.D."/>
            <person name="Rohde M."/>
            <person name="Goker M."/>
            <person name="Woyke T."/>
            <person name="Bristow J."/>
            <person name="Eisen J.A."/>
            <person name="Markowitz V."/>
            <person name="Hugenholtz P."/>
            <person name="Kyrpides N.C."/>
            <person name="Klenk H.P."/>
            <person name="Lapidus A."/>
        </authorList>
    </citation>
    <scope>NUCLEOTIDE SEQUENCE [LARGE SCALE GENOMIC DNA]</scope>
    <source>
        <strain evidence="21">ATCC 700542 / DSM 9946 / VI-R2</strain>
        <plasmid evidence="21">Plasmid pMESIL01</plasmid>
    </source>
</reference>
<keyword evidence="11 19" id="KW-0460">Magnesium</keyword>
<name>D7BJ61_ALLS1</name>
<gene>
    <name evidence="19" type="primary">cobS</name>
    <name evidence="20" type="ORF">Mesil_3406</name>
</gene>
<evidence type="ECO:0000256" key="5">
    <source>
        <dbReference type="ARBA" id="ARBA00013200"/>
    </source>
</evidence>
<keyword evidence="8 19" id="KW-0169">Cobalamin biosynthesis</keyword>
<dbReference type="eggNOG" id="COG0368">
    <property type="taxonomic scope" value="Bacteria"/>
</dbReference>
<evidence type="ECO:0000256" key="3">
    <source>
        <dbReference type="ARBA" id="ARBA00004663"/>
    </source>
</evidence>
<feature type="transmembrane region" description="Helical" evidence="19">
    <location>
        <begin position="31"/>
        <end position="51"/>
    </location>
</feature>
<dbReference type="KEGG" id="msv:Mesil_3406"/>
<dbReference type="EMBL" id="CP002043">
    <property type="protein sequence ID" value="ADH65217.1"/>
    <property type="molecule type" value="Genomic_DNA"/>
</dbReference>
<evidence type="ECO:0000256" key="13">
    <source>
        <dbReference type="ARBA" id="ARBA00023136"/>
    </source>
</evidence>
<evidence type="ECO:0000256" key="8">
    <source>
        <dbReference type="ARBA" id="ARBA00022573"/>
    </source>
</evidence>
<dbReference type="Pfam" id="PF02654">
    <property type="entry name" value="CobS"/>
    <property type="match status" value="1"/>
</dbReference>
<dbReference type="HOGENOM" id="CLU_057426_3_1_0"/>
<evidence type="ECO:0000313" key="20">
    <source>
        <dbReference type="EMBL" id="ADH65217.1"/>
    </source>
</evidence>
<dbReference type="PANTHER" id="PTHR34148">
    <property type="entry name" value="ADENOSYLCOBINAMIDE-GDP RIBAZOLETRANSFERASE"/>
    <property type="match status" value="1"/>
</dbReference>
<dbReference type="InterPro" id="IPR003805">
    <property type="entry name" value="CobS"/>
</dbReference>
<comment type="catalytic activity">
    <reaction evidence="17 19">
        <text>alpha-ribazole + adenosylcob(III)inamide-GDP = adenosylcob(III)alamin + GMP + H(+)</text>
        <dbReference type="Rhea" id="RHEA:16049"/>
        <dbReference type="ChEBI" id="CHEBI:10329"/>
        <dbReference type="ChEBI" id="CHEBI:15378"/>
        <dbReference type="ChEBI" id="CHEBI:18408"/>
        <dbReference type="ChEBI" id="CHEBI:58115"/>
        <dbReference type="ChEBI" id="CHEBI:60487"/>
        <dbReference type="EC" id="2.7.8.26"/>
    </reaction>
</comment>
<dbReference type="Proteomes" id="UP000001916">
    <property type="component" value="Plasmid pMESIL01"/>
</dbReference>
<comment type="catalytic activity">
    <reaction evidence="18 19">
        <text>alpha-ribazole 5'-phosphate + adenosylcob(III)inamide-GDP = adenosylcob(III)alamin 5'-phosphate + GMP + H(+)</text>
        <dbReference type="Rhea" id="RHEA:23560"/>
        <dbReference type="ChEBI" id="CHEBI:15378"/>
        <dbReference type="ChEBI" id="CHEBI:57918"/>
        <dbReference type="ChEBI" id="CHEBI:58115"/>
        <dbReference type="ChEBI" id="CHEBI:60487"/>
        <dbReference type="ChEBI" id="CHEBI:60493"/>
        <dbReference type="EC" id="2.7.8.26"/>
    </reaction>
</comment>
<comment type="subcellular location">
    <subcellularLocation>
        <location evidence="19">Cell inner membrane</location>
        <topology evidence="19">Multi-pass membrane protein</topology>
    </subcellularLocation>
    <subcellularLocation>
        <location evidence="2">Cell membrane</location>
        <topology evidence="2">Multi-pass membrane protein</topology>
    </subcellularLocation>
</comment>
<dbReference type="GO" id="GO:0005886">
    <property type="term" value="C:plasma membrane"/>
    <property type="evidence" value="ECO:0007669"/>
    <property type="project" value="UniProtKB-SubCell"/>
</dbReference>
<feature type="transmembrane region" description="Helical" evidence="19">
    <location>
        <begin position="171"/>
        <end position="200"/>
    </location>
</feature>
<keyword evidence="20" id="KW-0614">Plasmid</keyword>
<comment type="function">
    <text evidence="14 19">Joins adenosylcobinamide-GDP and alpha-ribazole to generate adenosylcobalamin (Ado-cobalamin). Also synthesizes adenosylcobalamin 5'-phosphate from adenosylcobinamide-GDP and alpha-ribazole 5'-phosphate.</text>
</comment>
<evidence type="ECO:0000256" key="12">
    <source>
        <dbReference type="ARBA" id="ARBA00022989"/>
    </source>
</evidence>
<evidence type="ECO:0000256" key="17">
    <source>
        <dbReference type="ARBA" id="ARBA00048623"/>
    </source>
</evidence>
<evidence type="ECO:0000256" key="1">
    <source>
        <dbReference type="ARBA" id="ARBA00001946"/>
    </source>
</evidence>
<geneLocation type="plasmid" evidence="20 21">
    <name>pMESIL01</name>
</geneLocation>
<evidence type="ECO:0000256" key="11">
    <source>
        <dbReference type="ARBA" id="ARBA00022842"/>
    </source>
</evidence>
<dbReference type="AlphaFoldDB" id="D7BJ61"/>
<dbReference type="UniPathway" id="UPA00148">
    <property type="reaction ID" value="UER00238"/>
</dbReference>
<protein>
    <recommendedName>
        <fullName evidence="6 19">Adenosylcobinamide-GDP ribazoletransferase</fullName>
        <ecNumber evidence="5 19">2.7.8.26</ecNumber>
    </recommendedName>
    <alternativeName>
        <fullName evidence="16 19">Cobalamin synthase</fullName>
    </alternativeName>
    <alternativeName>
        <fullName evidence="15 19">Cobalamin-5'-phosphate synthase</fullName>
    </alternativeName>
</protein>
<keyword evidence="7 19" id="KW-1003">Cell membrane</keyword>